<dbReference type="InterPro" id="IPR037914">
    <property type="entry name" value="SpoVT-AbrB_sf"/>
</dbReference>
<dbReference type="EMBL" id="NRRL01000002">
    <property type="protein sequence ID" value="MBK1666810.1"/>
    <property type="molecule type" value="Genomic_DNA"/>
</dbReference>
<dbReference type="InterPro" id="IPR007159">
    <property type="entry name" value="SpoVT-AbrB_dom"/>
</dbReference>
<protein>
    <recommendedName>
        <fullName evidence="1 7">Transcriptional regulator MraZ</fullName>
    </recommendedName>
</protein>
<dbReference type="SUPFAM" id="SSF89447">
    <property type="entry name" value="AbrB/MazE/MraZ-like"/>
    <property type="match status" value="1"/>
</dbReference>
<organism evidence="10 11">
    <name type="scientific">Rhodovibrio sodomensis</name>
    <dbReference type="NCBI Taxonomy" id="1088"/>
    <lineage>
        <taxon>Bacteria</taxon>
        <taxon>Pseudomonadati</taxon>
        <taxon>Pseudomonadota</taxon>
        <taxon>Alphaproteobacteria</taxon>
        <taxon>Rhodospirillales</taxon>
        <taxon>Rhodovibrionaceae</taxon>
        <taxon>Rhodovibrio</taxon>
    </lineage>
</organism>
<dbReference type="InterPro" id="IPR020603">
    <property type="entry name" value="MraZ_dom"/>
</dbReference>
<comment type="subcellular location">
    <subcellularLocation>
        <location evidence="7">Cytoplasm</location>
        <location evidence="7">Nucleoid</location>
    </subcellularLocation>
</comment>
<keyword evidence="5 7" id="KW-0238">DNA-binding</keyword>
<feature type="domain" description="SpoVT-AbrB" evidence="9">
    <location>
        <begin position="38"/>
        <end position="85"/>
    </location>
</feature>
<feature type="domain" description="SpoVT-AbrB" evidence="9">
    <location>
        <begin position="114"/>
        <end position="157"/>
    </location>
</feature>
<dbReference type="Gene3D" id="3.40.1550.20">
    <property type="entry name" value="Transcriptional regulator MraZ domain"/>
    <property type="match status" value="1"/>
</dbReference>
<sequence>MISHVGPWQPTRRPRQTGSAAEAPKGGHPVPQVFVGSAKANKVDRKGRVSVPAAFRKAVAGQEFHGIYVYAHHLRPALVAFGEERMAKYINDLEQLDEFSEEYEELAQVVFSDAEPLSFDGEGRIMLPKHQMEHAGIAEAAAFVGRGPTFEIMEPETYAEQREAARERAAQKGIGPKKQAPKAGADR</sequence>
<dbReference type="Pfam" id="PF02381">
    <property type="entry name" value="MraZ"/>
    <property type="match status" value="1"/>
</dbReference>
<dbReference type="CDD" id="cd16321">
    <property type="entry name" value="MraZ_C"/>
    <property type="match status" value="1"/>
</dbReference>
<evidence type="ECO:0000256" key="2">
    <source>
        <dbReference type="ARBA" id="ARBA00022490"/>
    </source>
</evidence>
<comment type="caution">
    <text evidence="10">The sequence shown here is derived from an EMBL/GenBank/DDBJ whole genome shotgun (WGS) entry which is preliminary data.</text>
</comment>
<dbReference type="HAMAP" id="MF_01008">
    <property type="entry name" value="MraZ"/>
    <property type="match status" value="1"/>
</dbReference>
<proteinExistence type="inferred from homology"/>
<dbReference type="Proteomes" id="UP001296873">
    <property type="component" value="Unassembled WGS sequence"/>
</dbReference>
<feature type="region of interest" description="Disordered" evidence="8">
    <location>
        <begin position="154"/>
        <end position="187"/>
    </location>
</feature>
<dbReference type="CDD" id="cd16320">
    <property type="entry name" value="MraZ_N"/>
    <property type="match status" value="1"/>
</dbReference>
<evidence type="ECO:0000256" key="3">
    <source>
        <dbReference type="ARBA" id="ARBA00022737"/>
    </source>
</evidence>
<evidence type="ECO:0000313" key="11">
    <source>
        <dbReference type="Proteomes" id="UP001296873"/>
    </source>
</evidence>
<name>A0ABS1D8W3_9PROT</name>
<keyword evidence="2 7" id="KW-0963">Cytoplasm</keyword>
<dbReference type="PANTHER" id="PTHR34701">
    <property type="entry name" value="TRANSCRIPTIONAL REGULATOR MRAZ"/>
    <property type="match status" value="1"/>
</dbReference>
<evidence type="ECO:0000256" key="7">
    <source>
        <dbReference type="HAMAP-Rule" id="MF_01008"/>
    </source>
</evidence>
<dbReference type="InterPro" id="IPR035644">
    <property type="entry name" value="MraZ_C"/>
</dbReference>
<dbReference type="InterPro" id="IPR038619">
    <property type="entry name" value="MraZ_sf"/>
</dbReference>
<feature type="region of interest" description="Disordered" evidence="8">
    <location>
        <begin position="1"/>
        <end position="31"/>
    </location>
</feature>
<accession>A0ABS1D8W3</accession>
<evidence type="ECO:0000256" key="4">
    <source>
        <dbReference type="ARBA" id="ARBA00023015"/>
    </source>
</evidence>
<comment type="similarity">
    <text evidence="7">Belongs to the MraZ family.</text>
</comment>
<dbReference type="InterPro" id="IPR035642">
    <property type="entry name" value="MraZ_N"/>
</dbReference>
<keyword evidence="3" id="KW-0677">Repeat</keyword>
<gene>
    <name evidence="7" type="primary">mraZ</name>
    <name evidence="10" type="ORF">CKO28_01975</name>
</gene>
<evidence type="ECO:0000256" key="5">
    <source>
        <dbReference type="ARBA" id="ARBA00023125"/>
    </source>
</evidence>
<evidence type="ECO:0000313" key="10">
    <source>
        <dbReference type="EMBL" id="MBK1666810.1"/>
    </source>
</evidence>
<dbReference type="InterPro" id="IPR003444">
    <property type="entry name" value="MraZ"/>
</dbReference>
<evidence type="ECO:0000256" key="1">
    <source>
        <dbReference type="ARBA" id="ARBA00013860"/>
    </source>
</evidence>
<dbReference type="PROSITE" id="PS51740">
    <property type="entry name" value="SPOVT_ABRB"/>
    <property type="match status" value="2"/>
</dbReference>
<evidence type="ECO:0000256" key="6">
    <source>
        <dbReference type="ARBA" id="ARBA00023163"/>
    </source>
</evidence>
<keyword evidence="11" id="KW-1185">Reference proteome</keyword>
<keyword evidence="4 7" id="KW-0805">Transcription regulation</keyword>
<comment type="subunit">
    <text evidence="7">Forms oligomers.</text>
</comment>
<reference evidence="10 11" key="1">
    <citation type="journal article" date="2020" name="Microorganisms">
        <title>Osmotic Adaptation and Compatible Solute Biosynthesis of Phototrophic Bacteria as Revealed from Genome Analyses.</title>
        <authorList>
            <person name="Imhoff J.F."/>
            <person name="Rahn T."/>
            <person name="Kunzel S."/>
            <person name="Keller A."/>
            <person name="Neulinger S.C."/>
        </authorList>
    </citation>
    <scope>NUCLEOTIDE SEQUENCE [LARGE SCALE GENOMIC DNA]</scope>
    <source>
        <strain evidence="10 11">DSM 9895</strain>
    </source>
</reference>
<feature type="compositionally biased region" description="Basic and acidic residues" evidence="8">
    <location>
        <begin position="159"/>
        <end position="170"/>
    </location>
</feature>
<evidence type="ECO:0000259" key="9">
    <source>
        <dbReference type="PROSITE" id="PS51740"/>
    </source>
</evidence>
<dbReference type="PANTHER" id="PTHR34701:SF1">
    <property type="entry name" value="TRANSCRIPTIONAL REGULATOR MRAZ"/>
    <property type="match status" value="1"/>
</dbReference>
<keyword evidence="6 7" id="KW-0804">Transcription</keyword>
<evidence type="ECO:0000256" key="8">
    <source>
        <dbReference type="SAM" id="MobiDB-lite"/>
    </source>
</evidence>